<dbReference type="Proteomes" id="UP000005239">
    <property type="component" value="Unassembled WGS sequence"/>
</dbReference>
<evidence type="ECO:0000313" key="1">
    <source>
        <dbReference type="EnsemblMetazoa" id="PPA44543.1"/>
    </source>
</evidence>
<accession>A0A2A6BS70</accession>
<reference evidence="2" key="1">
    <citation type="journal article" date="2008" name="Nat. Genet.">
        <title>The Pristionchus pacificus genome provides a unique perspective on nematode lifestyle and parasitism.</title>
        <authorList>
            <person name="Dieterich C."/>
            <person name="Clifton S.W."/>
            <person name="Schuster L.N."/>
            <person name="Chinwalla A."/>
            <person name="Delehaunty K."/>
            <person name="Dinkelacker I."/>
            <person name="Fulton L."/>
            <person name="Fulton R."/>
            <person name="Godfrey J."/>
            <person name="Minx P."/>
            <person name="Mitreva M."/>
            <person name="Roeseler W."/>
            <person name="Tian H."/>
            <person name="Witte H."/>
            <person name="Yang S.P."/>
            <person name="Wilson R.K."/>
            <person name="Sommer R.J."/>
        </authorList>
    </citation>
    <scope>NUCLEOTIDE SEQUENCE [LARGE SCALE GENOMIC DNA]</scope>
    <source>
        <strain evidence="2">PS312</strain>
    </source>
</reference>
<evidence type="ECO:0000313" key="2">
    <source>
        <dbReference type="Proteomes" id="UP000005239"/>
    </source>
</evidence>
<gene>
    <name evidence="1" type="primary">WBGene00282912</name>
</gene>
<dbReference type="EnsemblMetazoa" id="PPA44543.1">
    <property type="protein sequence ID" value="PPA44543.1"/>
    <property type="gene ID" value="WBGene00282912"/>
</dbReference>
<protein>
    <submittedName>
        <fullName evidence="1">Uncharacterized protein</fullName>
    </submittedName>
</protein>
<proteinExistence type="predicted"/>
<accession>A0A8R1Z4G4</accession>
<organism evidence="1 2">
    <name type="scientific">Pristionchus pacificus</name>
    <name type="common">Parasitic nematode worm</name>
    <dbReference type="NCBI Taxonomy" id="54126"/>
    <lineage>
        <taxon>Eukaryota</taxon>
        <taxon>Metazoa</taxon>
        <taxon>Ecdysozoa</taxon>
        <taxon>Nematoda</taxon>
        <taxon>Chromadorea</taxon>
        <taxon>Rhabditida</taxon>
        <taxon>Rhabditina</taxon>
        <taxon>Diplogasteromorpha</taxon>
        <taxon>Diplogasteroidea</taxon>
        <taxon>Neodiplogasteridae</taxon>
        <taxon>Pristionchus</taxon>
    </lineage>
</organism>
<sequence>MQRKEKNNINMEPTETTDLSVSTTVSSEYFVPKPQQLLQILMQKWSKIMKKFDTIAQTDGLTHIEIIRRRELGIIM</sequence>
<name>A0A2A6BS70_PRIPA</name>
<reference evidence="1" key="2">
    <citation type="submission" date="2022-06" db="UniProtKB">
        <authorList>
            <consortium name="EnsemblMetazoa"/>
        </authorList>
    </citation>
    <scope>IDENTIFICATION</scope>
    <source>
        <strain evidence="1">PS312</strain>
    </source>
</reference>
<keyword evidence="2" id="KW-1185">Reference proteome</keyword>
<dbReference type="AlphaFoldDB" id="A0A2A6BS70"/>